<dbReference type="Proteomes" id="UP000026915">
    <property type="component" value="Chromosome 3"/>
</dbReference>
<dbReference type="PANTHER" id="PTHR33698:SF1">
    <property type="entry name" value="NUCLEAR TRANSPORT FACTOR 2 (NTF2) FAMILY PROTEIN"/>
    <property type="match status" value="1"/>
</dbReference>
<dbReference type="HOGENOM" id="CLU_069249_4_0_1"/>
<evidence type="ECO:0000259" key="2">
    <source>
        <dbReference type="Pfam" id="PF12680"/>
    </source>
</evidence>
<name>A0A061G605_THECC</name>
<protein>
    <submittedName>
        <fullName evidence="3">Nuclear transport factor 2 family protein, putative</fullName>
    </submittedName>
</protein>
<gene>
    <name evidence="3" type="ORF">TCM_016322</name>
</gene>
<proteinExistence type="predicted"/>
<organism evidence="3 4">
    <name type="scientific">Theobroma cacao</name>
    <name type="common">Cacao</name>
    <name type="synonym">Cocoa</name>
    <dbReference type="NCBI Taxonomy" id="3641"/>
    <lineage>
        <taxon>Eukaryota</taxon>
        <taxon>Viridiplantae</taxon>
        <taxon>Streptophyta</taxon>
        <taxon>Embryophyta</taxon>
        <taxon>Tracheophyta</taxon>
        <taxon>Spermatophyta</taxon>
        <taxon>Magnoliopsida</taxon>
        <taxon>eudicotyledons</taxon>
        <taxon>Gunneridae</taxon>
        <taxon>Pentapetalae</taxon>
        <taxon>rosids</taxon>
        <taxon>malvids</taxon>
        <taxon>Malvales</taxon>
        <taxon>Malvaceae</taxon>
        <taxon>Byttnerioideae</taxon>
        <taxon>Theobroma</taxon>
    </lineage>
</organism>
<feature type="region of interest" description="Disordered" evidence="1">
    <location>
        <begin position="49"/>
        <end position="70"/>
    </location>
</feature>
<evidence type="ECO:0000313" key="3">
    <source>
        <dbReference type="EMBL" id="EOY24833.1"/>
    </source>
</evidence>
<dbReference type="eggNOG" id="ENOG502RXQE">
    <property type="taxonomic scope" value="Eukaryota"/>
</dbReference>
<dbReference type="CDD" id="cd00531">
    <property type="entry name" value="NTF2_like"/>
    <property type="match status" value="1"/>
</dbReference>
<feature type="compositionally biased region" description="Basic and acidic residues" evidence="1">
    <location>
        <begin position="49"/>
        <end position="59"/>
    </location>
</feature>
<dbReference type="InterPro" id="IPR032710">
    <property type="entry name" value="NTF2-like_dom_sf"/>
</dbReference>
<dbReference type="AlphaFoldDB" id="A0A061G605"/>
<keyword evidence="4" id="KW-1185">Reference proteome</keyword>
<sequence>MAVAVNFSAQALRQRTCHRAMAGLPFDPLPFQRSCQLECQKRMKEQPHRIAIKRQEKNKKTNNRGVSSIMSSNNDSDLIFGPPSASDTIKHFYMCINEKNLKKLGDYISEDCYIEDCSFFNPFNGKKEVMHFFNLLTRGMGQNVKFVIEHICEGDGFTAGVNWHLEWKQRQVPFTRGCSFYECSEEGEKLVIKKAMIVIESPVKPGGMVLVLLKNVTTIFDEFPRAAEWFLKRPHVILQSVLKIYAIFFAPFVNPLVASYVKVWEFMARFNGFTNTSQLSSPSRRDHVSKRERATNGPRRGGCGGGLLKATMGLVWSLLTISPFSESLFSDFLGVDAATVPGDDYMLICSQVTDCLQEYSPK</sequence>
<evidence type="ECO:0000256" key="1">
    <source>
        <dbReference type="SAM" id="MobiDB-lite"/>
    </source>
</evidence>
<reference evidence="3 4" key="1">
    <citation type="journal article" date="2013" name="Genome Biol.">
        <title>The genome sequence of the most widely cultivated cacao type and its use to identify candidate genes regulating pod color.</title>
        <authorList>
            <person name="Motamayor J.C."/>
            <person name="Mockaitis K."/>
            <person name="Schmutz J."/>
            <person name="Haiminen N."/>
            <person name="Iii D.L."/>
            <person name="Cornejo O."/>
            <person name="Findley S.D."/>
            <person name="Zheng P."/>
            <person name="Utro F."/>
            <person name="Royaert S."/>
            <person name="Saski C."/>
            <person name="Jenkins J."/>
            <person name="Podicheti R."/>
            <person name="Zhao M."/>
            <person name="Scheffler B.E."/>
            <person name="Stack J.C."/>
            <person name="Feltus F.A."/>
            <person name="Mustiga G.M."/>
            <person name="Amores F."/>
            <person name="Phillips W."/>
            <person name="Marelli J.P."/>
            <person name="May G.D."/>
            <person name="Shapiro H."/>
            <person name="Ma J."/>
            <person name="Bustamante C.D."/>
            <person name="Schnell R.J."/>
            <person name="Main D."/>
            <person name="Gilbert D."/>
            <person name="Parida L."/>
            <person name="Kuhn D.N."/>
        </authorList>
    </citation>
    <scope>NUCLEOTIDE SEQUENCE [LARGE SCALE GENOMIC DNA]</scope>
    <source>
        <strain evidence="4">cv. Matina 1-6</strain>
    </source>
</reference>
<dbReference type="Gene3D" id="3.10.450.50">
    <property type="match status" value="1"/>
</dbReference>
<dbReference type="SUPFAM" id="SSF54427">
    <property type="entry name" value="NTF2-like"/>
    <property type="match status" value="1"/>
</dbReference>
<dbReference type="Pfam" id="PF12680">
    <property type="entry name" value="SnoaL_2"/>
    <property type="match status" value="1"/>
</dbReference>
<feature type="region of interest" description="Disordered" evidence="1">
    <location>
        <begin position="277"/>
        <end position="304"/>
    </location>
</feature>
<feature type="domain" description="SnoaL-like" evidence="2">
    <location>
        <begin position="90"/>
        <end position="187"/>
    </location>
</feature>
<dbReference type="PANTHER" id="PTHR33698">
    <property type="entry name" value="NUCLEAR TRANSPORT FACTOR 2 (NTF2)-LIKE PROTEIN"/>
    <property type="match status" value="1"/>
</dbReference>
<dbReference type="InterPro" id="IPR037401">
    <property type="entry name" value="SnoaL-like"/>
</dbReference>
<dbReference type="InParanoid" id="A0A061G605"/>
<feature type="compositionally biased region" description="Basic and acidic residues" evidence="1">
    <location>
        <begin position="283"/>
        <end position="294"/>
    </location>
</feature>
<dbReference type="EMBL" id="CM001881">
    <property type="protein sequence ID" value="EOY24833.1"/>
    <property type="molecule type" value="Genomic_DNA"/>
</dbReference>
<evidence type="ECO:0000313" key="4">
    <source>
        <dbReference type="Proteomes" id="UP000026915"/>
    </source>
</evidence>
<dbReference type="OMA" id="IGAANWH"/>
<accession>A0A061G605</accession>
<dbReference type="Gramene" id="EOY24833">
    <property type="protein sequence ID" value="EOY24833"/>
    <property type="gene ID" value="TCM_016322"/>
</dbReference>